<reference evidence="1" key="1">
    <citation type="submission" date="2023-06" db="EMBL/GenBank/DDBJ databases">
        <title>Genome-scale phylogeny and comparative genomics of the fungal order Sordariales.</title>
        <authorList>
            <consortium name="Lawrence Berkeley National Laboratory"/>
            <person name="Hensen N."/>
            <person name="Bonometti L."/>
            <person name="Westerberg I."/>
            <person name="Brannstrom I.O."/>
            <person name="Guillou S."/>
            <person name="Cros-Aarteil S."/>
            <person name="Calhoun S."/>
            <person name="Haridas S."/>
            <person name="Kuo A."/>
            <person name="Mondo S."/>
            <person name="Pangilinan J."/>
            <person name="Riley R."/>
            <person name="Labutti K."/>
            <person name="Andreopoulos B."/>
            <person name="Lipzen A."/>
            <person name="Chen C."/>
            <person name="Yanf M."/>
            <person name="Daum C."/>
            <person name="Ng V."/>
            <person name="Clum A."/>
            <person name="Steindorff A."/>
            <person name="Ohm R."/>
            <person name="Martin F."/>
            <person name="Silar P."/>
            <person name="Natvig D."/>
            <person name="Lalanne C."/>
            <person name="Gautier V."/>
            <person name="Ament-Velasquez S.L."/>
            <person name="Kruys A."/>
            <person name="Hutchinson M.I."/>
            <person name="Powell A.J."/>
            <person name="Barry K."/>
            <person name="Miller A.N."/>
            <person name="Grigoriev I.V."/>
            <person name="Debuchy R."/>
            <person name="Gladieux P."/>
            <person name="Thoren M.H."/>
            <person name="Johannesson H."/>
        </authorList>
    </citation>
    <scope>NUCLEOTIDE SEQUENCE</scope>
    <source>
        <strain evidence="1">CBS 606.72</strain>
    </source>
</reference>
<keyword evidence="2" id="KW-1185">Reference proteome</keyword>
<comment type="caution">
    <text evidence="1">The sequence shown here is derived from an EMBL/GenBank/DDBJ whole genome shotgun (WGS) entry which is preliminary data.</text>
</comment>
<dbReference type="EMBL" id="JAULSU010000005">
    <property type="protein sequence ID" value="KAK0617409.1"/>
    <property type="molecule type" value="Genomic_DNA"/>
</dbReference>
<evidence type="ECO:0000313" key="2">
    <source>
        <dbReference type="Proteomes" id="UP001175000"/>
    </source>
</evidence>
<gene>
    <name evidence="1" type="ORF">B0T14DRAFT_269017</name>
</gene>
<protein>
    <submittedName>
        <fullName evidence="1">Uncharacterized protein</fullName>
    </submittedName>
</protein>
<dbReference type="AlphaFoldDB" id="A0AA39WL47"/>
<name>A0AA39WL47_9PEZI</name>
<organism evidence="1 2">
    <name type="scientific">Immersiella caudata</name>
    <dbReference type="NCBI Taxonomy" id="314043"/>
    <lineage>
        <taxon>Eukaryota</taxon>
        <taxon>Fungi</taxon>
        <taxon>Dikarya</taxon>
        <taxon>Ascomycota</taxon>
        <taxon>Pezizomycotina</taxon>
        <taxon>Sordariomycetes</taxon>
        <taxon>Sordariomycetidae</taxon>
        <taxon>Sordariales</taxon>
        <taxon>Lasiosphaeriaceae</taxon>
        <taxon>Immersiella</taxon>
    </lineage>
</organism>
<dbReference type="Proteomes" id="UP001175000">
    <property type="component" value="Unassembled WGS sequence"/>
</dbReference>
<sequence length="97" mass="10962">MLYVTTSSATTPGERQYGGYQVLFLHFYHTISIHRTTKISSASNVWAGCKDRQVTAKNQETIPACYASPMLPKPSSTVQPLLPFERRQKPRMTTQKV</sequence>
<evidence type="ECO:0000313" key="1">
    <source>
        <dbReference type="EMBL" id="KAK0617409.1"/>
    </source>
</evidence>
<accession>A0AA39WL47</accession>
<proteinExistence type="predicted"/>